<feature type="domain" description="DinB-like" evidence="1">
    <location>
        <begin position="17"/>
        <end position="138"/>
    </location>
</feature>
<name>A0ABV7N942_9STAP</name>
<accession>A0ABV7N942</accession>
<gene>
    <name evidence="2" type="ORF">ACFOEO_08990</name>
</gene>
<dbReference type="EMBL" id="JBHRVQ010000001">
    <property type="protein sequence ID" value="MFC3388702.1"/>
    <property type="molecule type" value="Genomic_DNA"/>
</dbReference>
<dbReference type="Proteomes" id="UP001595637">
    <property type="component" value="Unassembled WGS sequence"/>
</dbReference>
<keyword evidence="3" id="KW-1185">Reference proteome</keyword>
<dbReference type="RefSeq" id="WP_380654577.1">
    <property type="nucleotide sequence ID" value="NZ_JBHRVQ010000001.1"/>
</dbReference>
<sequence>MEKVSQSVLNQIKIGVDTLIEIMNTLEESDLQMRPTAGKFSIGELLEHIALICEADWRILNGATQQDMQTFYDRFSLTSLITIKKVLQSNYETLERHYLGLSNAQLFEETSAYWGVTYTRYEWLLEILAHITHHRGQLHAMLVHCYKKDLNMMLFE</sequence>
<organism evidence="2 3">
    <name type="scientific">Salinicoccus sesuvii</name>
    <dbReference type="NCBI Taxonomy" id="868281"/>
    <lineage>
        <taxon>Bacteria</taxon>
        <taxon>Bacillati</taxon>
        <taxon>Bacillota</taxon>
        <taxon>Bacilli</taxon>
        <taxon>Bacillales</taxon>
        <taxon>Staphylococcaceae</taxon>
        <taxon>Salinicoccus</taxon>
    </lineage>
</organism>
<dbReference type="InterPro" id="IPR034660">
    <property type="entry name" value="DinB/YfiT-like"/>
</dbReference>
<reference evidence="3" key="1">
    <citation type="journal article" date="2019" name="Int. J. Syst. Evol. Microbiol.">
        <title>The Global Catalogue of Microorganisms (GCM) 10K type strain sequencing project: providing services to taxonomists for standard genome sequencing and annotation.</title>
        <authorList>
            <consortium name="The Broad Institute Genomics Platform"/>
            <consortium name="The Broad Institute Genome Sequencing Center for Infectious Disease"/>
            <person name="Wu L."/>
            <person name="Ma J."/>
        </authorList>
    </citation>
    <scope>NUCLEOTIDE SEQUENCE [LARGE SCALE GENOMIC DNA]</scope>
    <source>
        <strain evidence="3">CCM 7756</strain>
    </source>
</reference>
<evidence type="ECO:0000313" key="2">
    <source>
        <dbReference type="EMBL" id="MFC3388702.1"/>
    </source>
</evidence>
<protein>
    <submittedName>
        <fullName evidence="2">DinB family protein</fullName>
    </submittedName>
</protein>
<dbReference type="Pfam" id="PF12867">
    <property type="entry name" value="DinB_2"/>
    <property type="match status" value="1"/>
</dbReference>
<dbReference type="InterPro" id="IPR024775">
    <property type="entry name" value="DinB-like"/>
</dbReference>
<evidence type="ECO:0000313" key="3">
    <source>
        <dbReference type="Proteomes" id="UP001595637"/>
    </source>
</evidence>
<dbReference type="Gene3D" id="1.20.120.450">
    <property type="entry name" value="dinb family like domain"/>
    <property type="match status" value="1"/>
</dbReference>
<evidence type="ECO:0000259" key="1">
    <source>
        <dbReference type="Pfam" id="PF12867"/>
    </source>
</evidence>
<proteinExistence type="predicted"/>
<dbReference type="SUPFAM" id="SSF109854">
    <property type="entry name" value="DinB/YfiT-like putative metalloenzymes"/>
    <property type="match status" value="1"/>
</dbReference>
<comment type="caution">
    <text evidence="2">The sequence shown here is derived from an EMBL/GenBank/DDBJ whole genome shotgun (WGS) entry which is preliminary data.</text>
</comment>